<protein>
    <recommendedName>
        <fullName evidence="4">Immunoglobulin subtype domain-containing protein</fullName>
    </recommendedName>
</protein>
<evidence type="ECO:0000256" key="1">
    <source>
        <dbReference type="SAM" id="SignalP"/>
    </source>
</evidence>
<proteinExistence type="predicted"/>
<dbReference type="InterPro" id="IPR013783">
    <property type="entry name" value="Ig-like_fold"/>
</dbReference>
<dbReference type="Gene3D" id="2.60.40.10">
    <property type="entry name" value="Immunoglobulins"/>
    <property type="match status" value="1"/>
</dbReference>
<evidence type="ECO:0008006" key="4">
    <source>
        <dbReference type="Google" id="ProtNLM"/>
    </source>
</evidence>
<dbReference type="Proteomes" id="UP001374579">
    <property type="component" value="Unassembled WGS sequence"/>
</dbReference>
<feature type="chain" id="PRO_5042915121" description="Immunoglobulin subtype domain-containing protein" evidence="1">
    <location>
        <begin position="17"/>
        <end position="141"/>
    </location>
</feature>
<gene>
    <name evidence="2" type="ORF">V1264_024695</name>
</gene>
<keyword evidence="3" id="KW-1185">Reference proteome</keyword>
<reference evidence="2 3" key="1">
    <citation type="submission" date="2024-02" db="EMBL/GenBank/DDBJ databases">
        <title>Chromosome-scale genome assembly of the rough periwinkle Littorina saxatilis.</title>
        <authorList>
            <person name="De Jode A."/>
            <person name="Faria R."/>
            <person name="Formenti G."/>
            <person name="Sims Y."/>
            <person name="Smith T.P."/>
            <person name="Tracey A."/>
            <person name="Wood J.M.D."/>
            <person name="Zagrodzka Z.B."/>
            <person name="Johannesson K."/>
            <person name="Butlin R.K."/>
            <person name="Leder E.H."/>
        </authorList>
    </citation>
    <scope>NUCLEOTIDE SEQUENCE [LARGE SCALE GENOMIC DNA]</scope>
    <source>
        <strain evidence="2">Snail1</strain>
        <tissue evidence="2">Muscle</tissue>
    </source>
</reference>
<accession>A0AAN9FYW3</accession>
<organism evidence="2 3">
    <name type="scientific">Littorina saxatilis</name>
    <dbReference type="NCBI Taxonomy" id="31220"/>
    <lineage>
        <taxon>Eukaryota</taxon>
        <taxon>Metazoa</taxon>
        <taxon>Spiralia</taxon>
        <taxon>Lophotrochozoa</taxon>
        <taxon>Mollusca</taxon>
        <taxon>Gastropoda</taxon>
        <taxon>Caenogastropoda</taxon>
        <taxon>Littorinimorpha</taxon>
        <taxon>Littorinoidea</taxon>
        <taxon>Littorinidae</taxon>
        <taxon>Littorina</taxon>
    </lineage>
</organism>
<dbReference type="AlphaFoldDB" id="A0AAN9FYW3"/>
<dbReference type="EMBL" id="JBAMIC010003019">
    <property type="protein sequence ID" value="KAK7089087.1"/>
    <property type="molecule type" value="Genomic_DNA"/>
</dbReference>
<evidence type="ECO:0000313" key="2">
    <source>
        <dbReference type="EMBL" id="KAK7089087.1"/>
    </source>
</evidence>
<name>A0AAN9FYW3_9CAEN</name>
<comment type="caution">
    <text evidence="2">The sequence shown here is derived from an EMBL/GenBank/DDBJ whole genome shotgun (WGS) entry which is preliminary data.</text>
</comment>
<sequence length="141" mass="15259">MVVLMVLVLLLSITKGSDPTSGAIPCIAGTFKAGNRAFVICNFTTESDSGEIFVVHYQKGAPHTDRGDQVLVCFTKKNGEKTCKSERGYQCNNPQAVPLILEISEVDTRFAGDYSCFHNNSAAIGTISSKCSLQVEGKHHF</sequence>
<evidence type="ECO:0000313" key="3">
    <source>
        <dbReference type="Proteomes" id="UP001374579"/>
    </source>
</evidence>
<keyword evidence="1" id="KW-0732">Signal</keyword>
<feature type="signal peptide" evidence="1">
    <location>
        <begin position="1"/>
        <end position="16"/>
    </location>
</feature>